<feature type="transmembrane region" description="Helical" evidence="2">
    <location>
        <begin position="817"/>
        <end position="835"/>
    </location>
</feature>
<feature type="transmembrane region" description="Helical" evidence="2">
    <location>
        <begin position="687"/>
        <end position="706"/>
    </location>
</feature>
<accession>A0AB94IXV9</accession>
<feature type="transmembrane region" description="Helical" evidence="2">
    <location>
        <begin position="210"/>
        <end position="227"/>
    </location>
</feature>
<feature type="transmembrane region" description="Helical" evidence="2">
    <location>
        <begin position="294"/>
        <end position="311"/>
    </location>
</feature>
<dbReference type="EMBL" id="FP929056">
    <property type="protein sequence ID" value="CBL28646.1"/>
    <property type="molecule type" value="Genomic_DNA"/>
</dbReference>
<feature type="transmembrane region" description="Helical" evidence="2">
    <location>
        <begin position="269"/>
        <end position="287"/>
    </location>
</feature>
<feature type="transmembrane region" description="Helical" evidence="2">
    <location>
        <begin position="234"/>
        <end position="257"/>
    </location>
</feature>
<feature type="compositionally biased region" description="Polar residues" evidence="1">
    <location>
        <begin position="56"/>
        <end position="67"/>
    </location>
</feature>
<keyword evidence="2" id="KW-0472">Membrane</keyword>
<proteinExistence type="predicted"/>
<keyword evidence="4" id="KW-1185">Reference proteome</keyword>
<feature type="transmembrane region" description="Helical" evidence="2">
    <location>
        <begin position="370"/>
        <end position="389"/>
    </location>
</feature>
<keyword evidence="2" id="KW-1133">Transmembrane helix</keyword>
<evidence type="ECO:0000256" key="2">
    <source>
        <dbReference type="SAM" id="Phobius"/>
    </source>
</evidence>
<feature type="transmembrane region" description="Helical" evidence="2">
    <location>
        <begin position="940"/>
        <end position="960"/>
    </location>
</feature>
<feature type="transmembrane region" description="Helical" evidence="2">
    <location>
        <begin position="512"/>
        <end position="529"/>
    </location>
</feature>
<reference evidence="3 4" key="2">
    <citation type="submission" date="2010-03" db="EMBL/GenBank/DDBJ databases">
        <authorList>
            <person name="Pajon A."/>
        </authorList>
    </citation>
    <scope>NUCLEOTIDE SEQUENCE [LARGE SCALE GENOMIC DNA]</scope>
    <source>
        <strain evidence="3 4">SGP1</strain>
    </source>
</reference>
<feature type="transmembrane region" description="Helical" evidence="2">
    <location>
        <begin position="651"/>
        <end position="667"/>
    </location>
</feature>
<feature type="transmembrane region" description="Helical" evidence="2">
    <location>
        <begin position="718"/>
        <end position="740"/>
    </location>
</feature>
<evidence type="ECO:0000313" key="3">
    <source>
        <dbReference type="EMBL" id="CBL28646.1"/>
    </source>
</evidence>
<protein>
    <submittedName>
        <fullName evidence="3">Predicted membrane protein</fullName>
    </submittedName>
</protein>
<dbReference type="Pfam" id="PF10101">
    <property type="entry name" value="DUF2339"/>
    <property type="match status" value="2"/>
</dbReference>
<feature type="transmembrane region" description="Helical" evidence="2">
    <location>
        <begin position="541"/>
        <end position="563"/>
    </location>
</feature>
<dbReference type="Proteomes" id="UP000008957">
    <property type="component" value="Chromosome"/>
</dbReference>
<feature type="transmembrane region" description="Helical" evidence="2">
    <location>
        <begin position="410"/>
        <end position="427"/>
    </location>
</feature>
<dbReference type="PANTHER" id="PTHR38434:SF1">
    <property type="entry name" value="BLL2549 PROTEIN"/>
    <property type="match status" value="1"/>
</dbReference>
<reference evidence="4" key="1">
    <citation type="submission" date="2010-03" db="EMBL/GenBank/DDBJ databases">
        <title>The genome sequence of Synergistetes sp. SGP1.</title>
        <authorList>
            <consortium name="metaHIT consortium -- http://www.metahit.eu/"/>
            <person name="Pajon A."/>
            <person name="Turner K."/>
            <person name="Parkhill J."/>
            <person name="Wade W."/>
            <person name="Vartoukian S."/>
        </authorList>
    </citation>
    <scope>NUCLEOTIDE SEQUENCE [LARGE SCALE GENOMIC DNA]</scope>
    <source>
        <strain evidence="4">SGP1</strain>
    </source>
</reference>
<feature type="transmembrane region" description="Helical" evidence="2">
    <location>
        <begin position="177"/>
        <end position="198"/>
    </location>
</feature>
<organism evidence="3 4">
    <name type="scientific">Fretibacterium fastidiosum</name>
    <dbReference type="NCBI Taxonomy" id="651822"/>
    <lineage>
        <taxon>Bacteria</taxon>
        <taxon>Thermotogati</taxon>
        <taxon>Synergistota</taxon>
        <taxon>Synergistia</taxon>
        <taxon>Synergistales</taxon>
        <taxon>Aminobacteriaceae</taxon>
        <taxon>Fretibacterium</taxon>
    </lineage>
</organism>
<gene>
    <name evidence="3" type="ORF">SY1_17170</name>
</gene>
<feature type="transmembrane region" description="Helical" evidence="2">
    <location>
        <begin position="433"/>
        <end position="453"/>
    </location>
</feature>
<feature type="transmembrane region" description="Helical" evidence="2">
    <location>
        <begin position="746"/>
        <end position="765"/>
    </location>
</feature>
<dbReference type="RefSeq" id="WP_015556793.1">
    <property type="nucleotide sequence ID" value="NC_021038.1"/>
</dbReference>
<feature type="transmembrane region" description="Helical" evidence="2">
    <location>
        <begin position="490"/>
        <end position="507"/>
    </location>
</feature>
<dbReference type="PANTHER" id="PTHR38434">
    <property type="entry name" value="BLL2549 PROTEIN"/>
    <property type="match status" value="1"/>
</dbReference>
<evidence type="ECO:0000313" key="4">
    <source>
        <dbReference type="Proteomes" id="UP000008957"/>
    </source>
</evidence>
<dbReference type="InterPro" id="IPR019286">
    <property type="entry name" value="DUF2339_TM"/>
</dbReference>
<feature type="transmembrane region" description="Helical" evidence="2">
    <location>
        <begin position="6"/>
        <end position="24"/>
    </location>
</feature>
<feature type="transmembrane region" description="Helical" evidence="2">
    <location>
        <begin position="847"/>
        <end position="867"/>
    </location>
</feature>
<name>A0AB94IXV9_9BACT</name>
<feature type="region of interest" description="Disordered" evidence="1">
    <location>
        <begin position="45"/>
        <end position="68"/>
    </location>
</feature>
<feature type="transmembrane region" description="Helical" evidence="2">
    <location>
        <begin position="341"/>
        <end position="358"/>
    </location>
</feature>
<feature type="transmembrane region" description="Helical" evidence="2">
    <location>
        <begin position="317"/>
        <end position="334"/>
    </location>
</feature>
<keyword evidence="2" id="KW-0812">Transmembrane</keyword>
<evidence type="ECO:0000256" key="1">
    <source>
        <dbReference type="SAM" id="MobiDB-lite"/>
    </source>
</evidence>
<feature type="transmembrane region" description="Helical" evidence="2">
    <location>
        <begin position="623"/>
        <end position="644"/>
    </location>
</feature>
<dbReference type="KEGG" id="sbr:SY1_17170"/>
<feature type="transmembrane region" description="Helical" evidence="2">
    <location>
        <begin position="465"/>
        <end position="484"/>
    </location>
</feature>
<feature type="transmembrane region" description="Helical" evidence="2">
    <location>
        <begin position="777"/>
        <end position="797"/>
    </location>
</feature>
<dbReference type="AlphaFoldDB" id="A0AB94IXV9"/>
<sequence>MLVLLVFAIFWLILSPLLILGKVGDATERLSRRITALEKAIDAMRQGPIPREASKEQPSVTPLSEVQPSADLLSEELPLAPPLPEAPPPVELPVGEAPIDLDLPKVPEVSLEAPEPSESLRETPEEPTVEELPVAAAAAFHPDNPDGPNDDVSLSRQPGSVAAAWSRLITWLIAEGNIWVCTGVLLFLVGFGLLFSYAVHLGLLTLEMRLAGAAVTGLLMVAFGFRMRLRRRAYALVLQGGGMGVLYLVVLAAAKLHSASTNVPILPEGPAVGAMIFLSVVTVVLALVQDYEPLALFAVLGGFAAPHLLQVGARSPVTLFSICTLLNFEILAIAFRRRWRLLNRMGFLLTAGIALFWGQRNWRPDLFSAVEPFLLAFLATYTLITLRFAMRRAGGESPDAAEASRYDADMPLTVLVPFVFFFLQSHAAGHLAYGTASTCLGLGVWYLILGVWLRQRGERYQPVVWRLFAALSILFSNLVLPYAFERVLSSAVWAAEGAFLVVAACRYGSLKALLGGIFLQVGALCLYAPELARIDLTVDSVLSPILASGVLFAAALWCSGFWITRFRLRGEDLPHGTRWERQASEFLRSNVDSACVVLSWVLTGAGALWWWGTMGDQVPRIGLPWLSAFPVVCLTALAACWASLRLDWRAAQLLLFGPLIAGILWVFETLPFVLRPVTLDFFGIGRSLTASAIVYAATIGPSLRLLYQTKAGFRGIEIFHFAAILVGLRLADMALGRWGLRWGGDWAQLLSLLPLVALLLHVSRARERSAFAGSPKSLAFATALPLLLQLPAFVDSFKWKGTAVGGLFVPLLNPLELWQATFILSCVLWFRCSFVKDARPSHPLRQGFFGFLFVWVNQVAARAAWWYSDEAFSSIWMALRTSHCQGIIAILWGVLGLAGILQGKRLRSRSLWRAGAGLLAADMVKLLIVDLSRSATLTRIFAFLVLGGLFLLIGWAAPLPPRETAADRGKE</sequence>
<feature type="transmembrane region" description="Helical" evidence="2">
    <location>
        <begin position="591"/>
        <end position="611"/>
    </location>
</feature>
<feature type="transmembrane region" description="Helical" evidence="2">
    <location>
        <begin position="887"/>
        <end position="903"/>
    </location>
</feature>